<dbReference type="Gene3D" id="3.40.190.10">
    <property type="entry name" value="Periplasmic binding protein-like II"/>
    <property type="match status" value="2"/>
</dbReference>
<keyword evidence="7" id="KW-1185">Reference proteome</keyword>
<dbReference type="InterPro" id="IPR005119">
    <property type="entry name" value="LysR_subst-bd"/>
</dbReference>
<dbReference type="EMBL" id="JAGTIS010000005">
    <property type="protein sequence ID" value="MBT8766901.1"/>
    <property type="molecule type" value="Genomic_DNA"/>
</dbReference>
<evidence type="ECO:0000313" key="6">
    <source>
        <dbReference type="EMBL" id="MBT8766901.1"/>
    </source>
</evidence>
<dbReference type="PRINTS" id="PR00039">
    <property type="entry name" value="HTHLYSR"/>
</dbReference>
<comment type="similarity">
    <text evidence="1">Belongs to the LysR transcriptional regulatory family.</text>
</comment>
<dbReference type="PROSITE" id="PS50931">
    <property type="entry name" value="HTH_LYSR"/>
    <property type="match status" value="1"/>
</dbReference>
<gene>
    <name evidence="6" type="ORF">J7302_12325</name>
</gene>
<proteinExistence type="inferred from homology"/>
<dbReference type="Proteomes" id="UP001519667">
    <property type="component" value="Unassembled WGS sequence"/>
</dbReference>
<dbReference type="Pfam" id="PF03466">
    <property type="entry name" value="LysR_substrate"/>
    <property type="match status" value="1"/>
</dbReference>
<evidence type="ECO:0000256" key="1">
    <source>
        <dbReference type="ARBA" id="ARBA00009437"/>
    </source>
</evidence>
<name>A0ABS5XGS7_9GAMM</name>
<organism evidence="6 7">
    <name type="scientific">Metapseudomonas boanensis</name>
    <dbReference type="NCBI Taxonomy" id="2822138"/>
    <lineage>
        <taxon>Bacteria</taxon>
        <taxon>Pseudomonadati</taxon>
        <taxon>Pseudomonadota</taxon>
        <taxon>Gammaproteobacteria</taxon>
        <taxon>Pseudomonadales</taxon>
        <taxon>Pseudomonadaceae</taxon>
        <taxon>Metapseudomonas</taxon>
    </lineage>
</organism>
<evidence type="ECO:0000256" key="4">
    <source>
        <dbReference type="ARBA" id="ARBA00023163"/>
    </source>
</evidence>
<accession>A0ABS5XGS7</accession>
<reference evidence="6 7" key="1">
    <citation type="submission" date="2021-04" db="EMBL/GenBank/DDBJ databases">
        <title>Pseudomonas boanensis sp. nov., a bacterium isolated from river water used for household purposes in Boane District, Mozambique.</title>
        <authorList>
            <person name="Nicklasson M."/>
            <person name="Martin-Rodriguez A.J."/>
            <person name="Thorell K."/>
            <person name="Neves L."/>
            <person name="Mussagy A."/>
            <person name="Rydberg H.A."/>
            <person name="Hernroth B."/>
            <person name="Svensson-Stadler L."/>
            <person name="Sjoling A."/>
        </authorList>
    </citation>
    <scope>NUCLEOTIDE SEQUENCE [LARGE SCALE GENOMIC DNA]</scope>
    <source>
        <strain evidence="6 7">DB1</strain>
    </source>
</reference>
<dbReference type="Pfam" id="PF00126">
    <property type="entry name" value="HTH_1"/>
    <property type="match status" value="1"/>
</dbReference>
<dbReference type="InterPro" id="IPR036390">
    <property type="entry name" value="WH_DNA-bd_sf"/>
</dbReference>
<dbReference type="PANTHER" id="PTHR30537">
    <property type="entry name" value="HTH-TYPE TRANSCRIPTIONAL REGULATOR"/>
    <property type="match status" value="1"/>
</dbReference>
<evidence type="ECO:0000259" key="5">
    <source>
        <dbReference type="PROSITE" id="PS50931"/>
    </source>
</evidence>
<sequence length="313" mass="35455">MKIHPLPPLNSLVGFEAAARHLSFTQAASELNVTQGAISRQVRHLEEYLGKPLFERNTRTIHLTPTGNQYYETVRDSLLHLARSTDEIRHWRGDQQVTVVTSTALAAHWLLPRVPEFKSRFEEIDLRIVANDQVRDFARLDCDLALYYCSKPPKDMLATPLFAEEVFPVCSPAYLARHPHLASADGLADCTWLWLEAAQRDWIGWPEWLVRLGLGPMAPRQRININSYSLLIQSALNGQGVALAWHQLVDDHLLTGALVRPNDLVLNTEGHFYLLERPGPGSPRQSVRQFRQWLIEQHLADTVRGSESTKPAA</sequence>
<dbReference type="SUPFAM" id="SSF53850">
    <property type="entry name" value="Periplasmic binding protein-like II"/>
    <property type="match status" value="1"/>
</dbReference>
<dbReference type="Gene3D" id="1.10.10.10">
    <property type="entry name" value="Winged helix-like DNA-binding domain superfamily/Winged helix DNA-binding domain"/>
    <property type="match status" value="1"/>
</dbReference>
<dbReference type="InterPro" id="IPR058163">
    <property type="entry name" value="LysR-type_TF_proteobact-type"/>
</dbReference>
<dbReference type="SUPFAM" id="SSF46785">
    <property type="entry name" value="Winged helix' DNA-binding domain"/>
    <property type="match status" value="1"/>
</dbReference>
<protein>
    <submittedName>
        <fullName evidence="6">LysR family transcriptional regulator</fullName>
    </submittedName>
</protein>
<dbReference type="InterPro" id="IPR036388">
    <property type="entry name" value="WH-like_DNA-bd_sf"/>
</dbReference>
<dbReference type="RefSeq" id="WP_215374572.1">
    <property type="nucleotide sequence ID" value="NZ_JAGTIS010000005.1"/>
</dbReference>
<comment type="caution">
    <text evidence="6">The sequence shown here is derived from an EMBL/GenBank/DDBJ whole genome shotgun (WGS) entry which is preliminary data.</text>
</comment>
<keyword evidence="3" id="KW-0238">DNA-binding</keyword>
<keyword evidence="2" id="KW-0805">Transcription regulation</keyword>
<dbReference type="InterPro" id="IPR000847">
    <property type="entry name" value="LysR_HTH_N"/>
</dbReference>
<evidence type="ECO:0000256" key="3">
    <source>
        <dbReference type="ARBA" id="ARBA00023125"/>
    </source>
</evidence>
<dbReference type="PANTHER" id="PTHR30537:SF74">
    <property type="entry name" value="HTH-TYPE TRANSCRIPTIONAL REGULATOR TRPI"/>
    <property type="match status" value="1"/>
</dbReference>
<evidence type="ECO:0000313" key="7">
    <source>
        <dbReference type="Proteomes" id="UP001519667"/>
    </source>
</evidence>
<feature type="domain" description="HTH lysR-type" evidence="5">
    <location>
        <begin position="7"/>
        <end position="64"/>
    </location>
</feature>
<evidence type="ECO:0000256" key="2">
    <source>
        <dbReference type="ARBA" id="ARBA00023015"/>
    </source>
</evidence>
<dbReference type="CDD" id="cd08432">
    <property type="entry name" value="PBP2_GcdR_TrpI_HvrB_AmpR_like"/>
    <property type="match status" value="1"/>
</dbReference>
<keyword evidence="4" id="KW-0804">Transcription</keyword>